<dbReference type="AlphaFoldDB" id="A0A3B1AKT7"/>
<evidence type="ECO:0000256" key="1">
    <source>
        <dbReference type="SAM" id="MobiDB-lite"/>
    </source>
</evidence>
<dbReference type="GO" id="GO:0005886">
    <property type="term" value="C:plasma membrane"/>
    <property type="evidence" value="ECO:0007669"/>
    <property type="project" value="TreeGrafter"/>
</dbReference>
<dbReference type="PANTHER" id="PTHR39966">
    <property type="entry name" value="BLL2471 PROTEIN-RELATED"/>
    <property type="match status" value="1"/>
</dbReference>
<dbReference type="EMBL" id="UOFU01000206">
    <property type="protein sequence ID" value="VAX00583.1"/>
    <property type="molecule type" value="Genomic_DNA"/>
</dbReference>
<proteinExistence type="predicted"/>
<dbReference type="Pfam" id="PF01814">
    <property type="entry name" value="Hemerythrin"/>
    <property type="match status" value="1"/>
</dbReference>
<dbReference type="InterPro" id="IPR012312">
    <property type="entry name" value="Hemerythrin-like"/>
</dbReference>
<dbReference type="Gene3D" id="3.30.450.20">
    <property type="entry name" value="PAS domain"/>
    <property type="match status" value="1"/>
</dbReference>
<dbReference type="Gene3D" id="1.20.120.520">
    <property type="entry name" value="nmb1532 protein domain like"/>
    <property type="match status" value="1"/>
</dbReference>
<evidence type="ECO:0000313" key="3">
    <source>
        <dbReference type="EMBL" id="VAX00583.1"/>
    </source>
</evidence>
<evidence type="ECO:0000259" key="2">
    <source>
        <dbReference type="Pfam" id="PF01814"/>
    </source>
</evidence>
<dbReference type="InterPro" id="IPR035965">
    <property type="entry name" value="PAS-like_dom_sf"/>
</dbReference>
<accession>A0A3B1AKT7</accession>
<sequence>MNQVTTHPKLAQLQAIFHTLCNGGNAEALIEAFDAECENLTQEDIAQVLQKINEQGLAYQNSPKVKAFYYDIVEPKLSAGIINGFPAGHPVRVYLEENRILRSLFARISKLDPEQNSDDFKTLFSDICEVEKHYQRKENQLFPCLEKHGWDGPSKNMWAFHDEIRAMLKQVRLALEEGHLKKAGINVSLLKEEMLRLISVEEERLLPNALKLLEESEWQAMRTGDEEIGWMLDIIPPPYPTPSERREKKGENEADDEEKNYVHPSQAKADENPDFASDDAFHYDEGYMSPQQVNLIFRTLPLDITYVDENDRVVFYNRGDERLFPRSAGVIGREVRYCHPPKSVDTVLRILEEFRQGTRDVADFRINFKGRLVQIRYFAVRDKDKTYRGVLEMSQDITDIKALEGEQRLLDWD</sequence>
<feature type="region of interest" description="Disordered" evidence="1">
    <location>
        <begin position="234"/>
        <end position="274"/>
    </location>
</feature>
<dbReference type="Pfam" id="PF13596">
    <property type="entry name" value="PAS_10"/>
    <property type="match status" value="1"/>
</dbReference>
<dbReference type="NCBIfam" id="TIGR00229">
    <property type="entry name" value="sensory_box"/>
    <property type="match status" value="1"/>
</dbReference>
<dbReference type="InterPro" id="IPR000014">
    <property type="entry name" value="PAS"/>
</dbReference>
<feature type="domain" description="Hemerythrin-like" evidence="2">
    <location>
        <begin position="89"/>
        <end position="207"/>
    </location>
</feature>
<dbReference type="SUPFAM" id="SSF55785">
    <property type="entry name" value="PYP-like sensor domain (PAS domain)"/>
    <property type="match status" value="1"/>
</dbReference>
<dbReference type="PANTHER" id="PTHR39966:SF3">
    <property type="entry name" value="DUF438 DOMAIN-CONTAINING PROTEIN"/>
    <property type="match status" value="1"/>
</dbReference>
<reference evidence="3" key="1">
    <citation type="submission" date="2018-06" db="EMBL/GenBank/DDBJ databases">
        <authorList>
            <person name="Zhirakovskaya E."/>
        </authorList>
    </citation>
    <scope>NUCLEOTIDE SEQUENCE</scope>
</reference>
<feature type="compositionally biased region" description="Basic and acidic residues" evidence="1">
    <location>
        <begin position="243"/>
        <end position="252"/>
    </location>
</feature>
<gene>
    <name evidence="3" type="ORF">MNBD_GAMMA20-310</name>
</gene>
<name>A0A3B1AKT7_9ZZZZ</name>
<protein>
    <recommendedName>
        <fullName evidence="2">Hemerythrin-like domain-containing protein</fullName>
    </recommendedName>
</protein>
<organism evidence="3">
    <name type="scientific">hydrothermal vent metagenome</name>
    <dbReference type="NCBI Taxonomy" id="652676"/>
    <lineage>
        <taxon>unclassified sequences</taxon>
        <taxon>metagenomes</taxon>
        <taxon>ecological metagenomes</taxon>
    </lineage>
</organism>